<organism evidence="2 3">
    <name type="scientific">Methylobacterium persicinum</name>
    <dbReference type="NCBI Taxonomy" id="374426"/>
    <lineage>
        <taxon>Bacteria</taxon>
        <taxon>Pseudomonadati</taxon>
        <taxon>Pseudomonadota</taxon>
        <taxon>Alphaproteobacteria</taxon>
        <taxon>Hyphomicrobiales</taxon>
        <taxon>Methylobacteriaceae</taxon>
        <taxon>Methylobacterium</taxon>
    </lineage>
</organism>
<evidence type="ECO:0000313" key="3">
    <source>
        <dbReference type="Proteomes" id="UP001236369"/>
    </source>
</evidence>
<dbReference type="RefSeq" id="WP_238252862.1">
    <property type="nucleotide sequence ID" value="NZ_BPQX01000063.1"/>
</dbReference>
<accession>A0ABU0HRI4</accession>
<dbReference type="Proteomes" id="UP001236369">
    <property type="component" value="Unassembled WGS sequence"/>
</dbReference>
<gene>
    <name evidence="2" type="ORF">QO016_004035</name>
</gene>
<evidence type="ECO:0000256" key="1">
    <source>
        <dbReference type="SAM" id="MobiDB-lite"/>
    </source>
</evidence>
<reference evidence="2 3" key="1">
    <citation type="submission" date="2023-07" db="EMBL/GenBank/DDBJ databases">
        <title>Genomic Encyclopedia of Type Strains, Phase IV (KMG-IV): sequencing the most valuable type-strain genomes for metagenomic binning, comparative biology and taxonomic classification.</title>
        <authorList>
            <person name="Goeker M."/>
        </authorList>
    </citation>
    <scope>NUCLEOTIDE SEQUENCE [LARGE SCALE GENOMIC DNA]</scope>
    <source>
        <strain evidence="2 3">DSM 19562</strain>
    </source>
</reference>
<keyword evidence="3" id="KW-1185">Reference proteome</keyword>
<evidence type="ECO:0000313" key="2">
    <source>
        <dbReference type="EMBL" id="MDQ0444522.1"/>
    </source>
</evidence>
<proteinExistence type="predicted"/>
<protein>
    <submittedName>
        <fullName evidence="2">Uncharacterized protein</fullName>
    </submittedName>
</protein>
<name>A0ABU0HRI4_9HYPH</name>
<feature type="region of interest" description="Disordered" evidence="1">
    <location>
        <begin position="42"/>
        <end position="66"/>
    </location>
</feature>
<sequence length="66" mass="7046">MTNDEFAARWTALVGEPPAIMLQDRAQMVRLLVESMAAEASPILESASGTGRPRKGGAMGTRPSCR</sequence>
<comment type="caution">
    <text evidence="2">The sequence shown here is derived from an EMBL/GenBank/DDBJ whole genome shotgun (WGS) entry which is preliminary data.</text>
</comment>
<dbReference type="EMBL" id="JAUSVV010000013">
    <property type="protein sequence ID" value="MDQ0444522.1"/>
    <property type="molecule type" value="Genomic_DNA"/>
</dbReference>